<comment type="caution">
    <text evidence="1">The sequence shown here is derived from an EMBL/GenBank/DDBJ whole genome shotgun (WGS) entry which is preliminary data.</text>
</comment>
<gene>
    <name evidence="1" type="ORF">HPB47_014604</name>
</gene>
<dbReference type="Proteomes" id="UP000805193">
    <property type="component" value="Unassembled WGS sequence"/>
</dbReference>
<name>A0AC60QY51_IXOPE</name>
<dbReference type="EMBL" id="JABSTQ010002993">
    <property type="protein sequence ID" value="KAG0443721.1"/>
    <property type="molecule type" value="Genomic_DNA"/>
</dbReference>
<proteinExistence type="predicted"/>
<accession>A0AC60QY51</accession>
<evidence type="ECO:0000313" key="1">
    <source>
        <dbReference type="EMBL" id="KAG0443721.1"/>
    </source>
</evidence>
<protein>
    <submittedName>
        <fullName evidence="1">Uncharacterized protein</fullName>
    </submittedName>
</protein>
<sequence length="145" mass="15748">MSAIKDTHASRSWADGLGKGPSEHRSAESECLLGLSAELTWSGKPQESVFFSPSSIFGALTMVYAGAKSKSATDLETVLGLRRANITTRDAVLGAYRTYLKDPQSPNVTMTIANAAVVDKRLRLLESYKRDLAETFSAEVRSVDF</sequence>
<organism evidence="1 2">
    <name type="scientific">Ixodes persulcatus</name>
    <name type="common">Taiga tick</name>
    <dbReference type="NCBI Taxonomy" id="34615"/>
    <lineage>
        <taxon>Eukaryota</taxon>
        <taxon>Metazoa</taxon>
        <taxon>Ecdysozoa</taxon>
        <taxon>Arthropoda</taxon>
        <taxon>Chelicerata</taxon>
        <taxon>Arachnida</taxon>
        <taxon>Acari</taxon>
        <taxon>Parasitiformes</taxon>
        <taxon>Ixodida</taxon>
        <taxon>Ixodoidea</taxon>
        <taxon>Ixodidae</taxon>
        <taxon>Ixodinae</taxon>
        <taxon>Ixodes</taxon>
    </lineage>
</organism>
<keyword evidence="2" id="KW-1185">Reference proteome</keyword>
<reference evidence="1 2" key="1">
    <citation type="journal article" date="2020" name="Cell">
        <title>Large-Scale Comparative Analyses of Tick Genomes Elucidate Their Genetic Diversity and Vector Capacities.</title>
        <authorList>
            <consortium name="Tick Genome and Microbiome Consortium (TIGMIC)"/>
            <person name="Jia N."/>
            <person name="Wang J."/>
            <person name="Shi W."/>
            <person name="Du L."/>
            <person name="Sun Y."/>
            <person name="Zhan W."/>
            <person name="Jiang J.F."/>
            <person name="Wang Q."/>
            <person name="Zhang B."/>
            <person name="Ji P."/>
            <person name="Bell-Sakyi L."/>
            <person name="Cui X.M."/>
            <person name="Yuan T.T."/>
            <person name="Jiang B.G."/>
            <person name="Yang W.F."/>
            <person name="Lam T.T."/>
            <person name="Chang Q.C."/>
            <person name="Ding S.J."/>
            <person name="Wang X.J."/>
            <person name="Zhu J.G."/>
            <person name="Ruan X.D."/>
            <person name="Zhao L."/>
            <person name="Wei J.T."/>
            <person name="Ye R.Z."/>
            <person name="Que T.C."/>
            <person name="Du C.H."/>
            <person name="Zhou Y.H."/>
            <person name="Cheng J.X."/>
            <person name="Dai P.F."/>
            <person name="Guo W.B."/>
            <person name="Han X.H."/>
            <person name="Huang E.J."/>
            <person name="Li L.F."/>
            <person name="Wei W."/>
            <person name="Gao Y.C."/>
            <person name="Liu J.Z."/>
            <person name="Shao H.Z."/>
            <person name="Wang X."/>
            <person name="Wang C.C."/>
            <person name="Yang T.C."/>
            <person name="Huo Q.B."/>
            <person name="Li W."/>
            <person name="Chen H.Y."/>
            <person name="Chen S.E."/>
            <person name="Zhou L.G."/>
            <person name="Ni X.B."/>
            <person name="Tian J.H."/>
            <person name="Sheng Y."/>
            <person name="Liu T."/>
            <person name="Pan Y.S."/>
            <person name="Xia L.Y."/>
            <person name="Li J."/>
            <person name="Zhao F."/>
            <person name="Cao W.C."/>
        </authorList>
    </citation>
    <scope>NUCLEOTIDE SEQUENCE [LARGE SCALE GENOMIC DNA]</scope>
    <source>
        <strain evidence="1">Iper-2018</strain>
    </source>
</reference>
<evidence type="ECO:0000313" key="2">
    <source>
        <dbReference type="Proteomes" id="UP000805193"/>
    </source>
</evidence>